<comment type="caution">
    <text evidence="2">The sequence shown here is derived from an EMBL/GenBank/DDBJ whole genome shotgun (WGS) entry which is preliminary data.</text>
</comment>
<dbReference type="GO" id="GO:0004869">
    <property type="term" value="F:cysteine-type endopeptidase inhibitor activity"/>
    <property type="evidence" value="ECO:0007669"/>
    <property type="project" value="InterPro"/>
</dbReference>
<dbReference type="PROSITE" id="PS00287">
    <property type="entry name" value="CYSTATIN"/>
    <property type="match status" value="1"/>
</dbReference>
<gene>
    <name evidence="2" type="ORF">SASPL_139193</name>
</gene>
<accession>A0A8X8WUV0</accession>
<reference evidence="2" key="2">
    <citation type="submission" date="2020-08" db="EMBL/GenBank/DDBJ databases">
        <title>Plant Genome Project.</title>
        <authorList>
            <person name="Zhang R.-G."/>
        </authorList>
    </citation>
    <scope>NUCLEOTIDE SEQUENCE</scope>
    <source>
        <strain evidence="2">Huo1</strain>
        <tissue evidence="2">Leaf</tissue>
    </source>
</reference>
<sequence>MASSMTMTASFFGGAVAAKPAAATTRRSQLAVRASMDLEKAVEKNSNTRRGLMLAAAGAAAVSSVAKVAMAADDKIQMSGGWTEVKDPSAPEYLILATFAVSEYNKQNNKALTLNSVIKAETQVVAGVNYRLRISARDEIRPNGTFQAVVYSQAAPTSLQLTDFVGISR</sequence>
<dbReference type="PANTHER" id="PTHR47364">
    <property type="entry name" value="CYSTEINE PROTEINASE INHIBITOR 5"/>
    <property type="match status" value="1"/>
</dbReference>
<dbReference type="PANTHER" id="PTHR47364:SF2">
    <property type="entry name" value="CYSTEINE PROTEINASE INHIBITOR 5"/>
    <property type="match status" value="1"/>
</dbReference>
<evidence type="ECO:0000259" key="1">
    <source>
        <dbReference type="SMART" id="SM00043"/>
    </source>
</evidence>
<reference evidence="2" key="1">
    <citation type="submission" date="2018-01" db="EMBL/GenBank/DDBJ databases">
        <authorList>
            <person name="Mao J.F."/>
        </authorList>
    </citation>
    <scope>NUCLEOTIDE SEQUENCE</scope>
    <source>
        <strain evidence="2">Huo1</strain>
        <tissue evidence="2">Leaf</tissue>
    </source>
</reference>
<evidence type="ECO:0000313" key="2">
    <source>
        <dbReference type="EMBL" id="KAG6402315.1"/>
    </source>
</evidence>
<dbReference type="EMBL" id="PNBA02000014">
    <property type="protein sequence ID" value="KAG6402315.1"/>
    <property type="molecule type" value="Genomic_DNA"/>
</dbReference>
<name>A0A8X8WUV0_SALSN</name>
<dbReference type="CDD" id="cd00042">
    <property type="entry name" value="CY"/>
    <property type="match status" value="1"/>
</dbReference>
<organism evidence="2">
    <name type="scientific">Salvia splendens</name>
    <name type="common">Scarlet sage</name>
    <dbReference type="NCBI Taxonomy" id="180675"/>
    <lineage>
        <taxon>Eukaryota</taxon>
        <taxon>Viridiplantae</taxon>
        <taxon>Streptophyta</taxon>
        <taxon>Embryophyta</taxon>
        <taxon>Tracheophyta</taxon>
        <taxon>Spermatophyta</taxon>
        <taxon>Magnoliopsida</taxon>
        <taxon>eudicotyledons</taxon>
        <taxon>Gunneridae</taxon>
        <taxon>Pentapetalae</taxon>
        <taxon>asterids</taxon>
        <taxon>lamiids</taxon>
        <taxon>Lamiales</taxon>
        <taxon>Lamiaceae</taxon>
        <taxon>Nepetoideae</taxon>
        <taxon>Mentheae</taxon>
        <taxon>Salviinae</taxon>
        <taxon>Salvia</taxon>
        <taxon>Salvia subgen. Calosphace</taxon>
        <taxon>core Calosphace</taxon>
    </lineage>
</organism>
<dbReference type="Proteomes" id="UP000298416">
    <property type="component" value="Unassembled WGS sequence"/>
</dbReference>
<protein>
    <recommendedName>
        <fullName evidence="1">Cystatin domain-containing protein</fullName>
    </recommendedName>
</protein>
<feature type="domain" description="Cystatin" evidence="1">
    <location>
        <begin position="77"/>
        <end position="164"/>
    </location>
</feature>
<evidence type="ECO:0000313" key="3">
    <source>
        <dbReference type="Proteomes" id="UP000298416"/>
    </source>
</evidence>
<dbReference type="InterPro" id="IPR018073">
    <property type="entry name" value="Prot_inh_cystat_CS"/>
</dbReference>
<dbReference type="InterPro" id="IPR000010">
    <property type="entry name" value="Cystatin_dom"/>
</dbReference>
<dbReference type="SMART" id="SM00043">
    <property type="entry name" value="CY"/>
    <property type="match status" value="1"/>
</dbReference>
<dbReference type="Pfam" id="PF16845">
    <property type="entry name" value="SQAPI"/>
    <property type="match status" value="1"/>
</dbReference>
<proteinExistence type="predicted"/>
<dbReference type="AlphaFoldDB" id="A0A8X8WUV0"/>
<keyword evidence="3" id="KW-1185">Reference proteome</keyword>